<dbReference type="Pfam" id="PF01344">
    <property type="entry name" value="Kelch_1"/>
    <property type="match status" value="2"/>
</dbReference>
<dbReference type="SMART" id="SM00875">
    <property type="entry name" value="BACK"/>
    <property type="match status" value="1"/>
</dbReference>
<organism evidence="4 5">
    <name type="scientific">Mizuhopecten yessoensis</name>
    <name type="common">Japanese scallop</name>
    <name type="synonym">Patinopecten yessoensis</name>
    <dbReference type="NCBI Taxonomy" id="6573"/>
    <lineage>
        <taxon>Eukaryota</taxon>
        <taxon>Metazoa</taxon>
        <taxon>Spiralia</taxon>
        <taxon>Lophotrochozoa</taxon>
        <taxon>Mollusca</taxon>
        <taxon>Bivalvia</taxon>
        <taxon>Autobranchia</taxon>
        <taxon>Pteriomorphia</taxon>
        <taxon>Pectinida</taxon>
        <taxon>Pectinoidea</taxon>
        <taxon>Pectinidae</taxon>
        <taxon>Mizuhopecten</taxon>
    </lineage>
</organism>
<dbReference type="Pfam" id="PF07707">
    <property type="entry name" value="BACK"/>
    <property type="match status" value="1"/>
</dbReference>
<dbReference type="InterPro" id="IPR000210">
    <property type="entry name" value="BTB/POZ_dom"/>
</dbReference>
<keyword evidence="2" id="KW-0677">Repeat</keyword>
<dbReference type="PROSITE" id="PS50097">
    <property type="entry name" value="BTB"/>
    <property type="match status" value="1"/>
</dbReference>
<reference evidence="4 5" key="1">
    <citation type="journal article" date="2017" name="Nat. Ecol. Evol.">
        <title>Scallop genome provides insights into evolution of bilaterian karyotype and development.</title>
        <authorList>
            <person name="Wang S."/>
            <person name="Zhang J."/>
            <person name="Jiao W."/>
            <person name="Li J."/>
            <person name="Xun X."/>
            <person name="Sun Y."/>
            <person name="Guo X."/>
            <person name="Huan P."/>
            <person name="Dong B."/>
            <person name="Zhang L."/>
            <person name="Hu X."/>
            <person name="Sun X."/>
            <person name="Wang J."/>
            <person name="Zhao C."/>
            <person name="Wang Y."/>
            <person name="Wang D."/>
            <person name="Huang X."/>
            <person name="Wang R."/>
            <person name="Lv J."/>
            <person name="Li Y."/>
            <person name="Zhang Z."/>
            <person name="Liu B."/>
            <person name="Lu W."/>
            <person name="Hui Y."/>
            <person name="Liang J."/>
            <person name="Zhou Z."/>
            <person name="Hou R."/>
            <person name="Li X."/>
            <person name="Liu Y."/>
            <person name="Li H."/>
            <person name="Ning X."/>
            <person name="Lin Y."/>
            <person name="Zhao L."/>
            <person name="Xing Q."/>
            <person name="Dou J."/>
            <person name="Li Y."/>
            <person name="Mao J."/>
            <person name="Guo H."/>
            <person name="Dou H."/>
            <person name="Li T."/>
            <person name="Mu C."/>
            <person name="Jiang W."/>
            <person name="Fu Q."/>
            <person name="Fu X."/>
            <person name="Miao Y."/>
            <person name="Liu J."/>
            <person name="Yu Q."/>
            <person name="Li R."/>
            <person name="Liao H."/>
            <person name="Li X."/>
            <person name="Kong Y."/>
            <person name="Jiang Z."/>
            <person name="Chourrout D."/>
            <person name="Li R."/>
            <person name="Bao Z."/>
        </authorList>
    </citation>
    <scope>NUCLEOTIDE SEQUENCE [LARGE SCALE GENOMIC DNA]</scope>
    <source>
        <strain evidence="4 5">PY_sf001</strain>
    </source>
</reference>
<dbReference type="SMART" id="SM00612">
    <property type="entry name" value="Kelch"/>
    <property type="match status" value="6"/>
</dbReference>
<dbReference type="Pfam" id="PF00651">
    <property type="entry name" value="BTB"/>
    <property type="match status" value="1"/>
</dbReference>
<name>A0A210QKN9_MIZYE</name>
<dbReference type="Gene3D" id="1.25.40.420">
    <property type="match status" value="1"/>
</dbReference>
<dbReference type="InterPro" id="IPR017096">
    <property type="entry name" value="BTB-kelch_protein"/>
</dbReference>
<comment type="caution">
    <text evidence="4">The sequence shown here is derived from an EMBL/GenBank/DDBJ whole genome shotgun (WGS) entry which is preliminary data.</text>
</comment>
<keyword evidence="5" id="KW-1185">Reference proteome</keyword>
<dbReference type="SUPFAM" id="SSF54695">
    <property type="entry name" value="POZ domain"/>
    <property type="match status" value="1"/>
</dbReference>
<dbReference type="OrthoDB" id="191037at2759"/>
<dbReference type="SMART" id="SM00225">
    <property type="entry name" value="BTB"/>
    <property type="match status" value="1"/>
</dbReference>
<dbReference type="SUPFAM" id="SSF117281">
    <property type="entry name" value="Kelch motif"/>
    <property type="match status" value="1"/>
</dbReference>
<dbReference type="EMBL" id="NEDP02003184">
    <property type="protein sequence ID" value="OWF49315.1"/>
    <property type="molecule type" value="Genomic_DNA"/>
</dbReference>
<dbReference type="Pfam" id="PF24681">
    <property type="entry name" value="Kelch_KLHDC2_KLHL20_DRC7"/>
    <property type="match status" value="1"/>
</dbReference>
<feature type="domain" description="BTB" evidence="3">
    <location>
        <begin position="37"/>
        <end position="104"/>
    </location>
</feature>
<gene>
    <name evidence="4" type="ORF">KP79_PYT25771</name>
</gene>
<evidence type="ECO:0000313" key="5">
    <source>
        <dbReference type="Proteomes" id="UP000242188"/>
    </source>
</evidence>
<keyword evidence="1" id="KW-0880">Kelch repeat</keyword>
<dbReference type="Gene3D" id="2.120.10.80">
    <property type="entry name" value="Kelch-type beta propeller"/>
    <property type="match status" value="1"/>
</dbReference>
<dbReference type="FunFam" id="1.25.40.420:FF:000001">
    <property type="entry name" value="Kelch-like family member 12"/>
    <property type="match status" value="1"/>
</dbReference>
<dbReference type="InterPro" id="IPR011333">
    <property type="entry name" value="SKP1/BTB/POZ_sf"/>
</dbReference>
<accession>A0A210QKN9</accession>
<dbReference type="Proteomes" id="UP000242188">
    <property type="component" value="Unassembled WGS sequence"/>
</dbReference>
<evidence type="ECO:0000313" key="4">
    <source>
        <dbReference type="EMBL" id="OWF49315.1"/>
    </source>
</evidence>
<proteinExistence type="predicted"/>
<dbReference type="InterPro" id="IPR006652">
    <property type="entry name" value="Kelch_1"/>
</dbReference>
<dbReference type="PIRSF" id="PIRSF037037">
    <property type="entry name" value="Kelch-like_protein_gigaxonin"/>
    <property type="match status" value="1"/>
</dbReference>
<protein>
    <submittedName>
        <fullName evidence="4">Kelch-like protein 10</fullName>
    </submittedName>
</protein>
<evidence type="ECO:0000256" key="1">
    <source>
        <dbReference type="ARBA" id="ARBA00022441"/>
    </source>
</evidence>
<dbReference type="InterPro" id="IPR015915">
    <property type="entry name" value="Kelch-typ_b-propeller"/>
</dbReference>
<dbReference type="InterPro" id="IPR011705">
    <property type="entry name" value="BACK"/>
</dbReference>
<evidence type="ECO:0000259" key="3">
    <source>
        <dbReference type="PROSITE" id="PS50097"/>
    </source>
</evidence>
<sequence length="595" mass="67044">MESDDYEENSRGRQLGKRFSIHSCLVYDEMRRFGQLCDAVIKAERREFPIHRAIMSACSPYFRALFTNALDSVEKREVEIPGVSADIMQVIIDYAYTRRARIDGSNVEQLLPAADQLLVHGLVTGCCDFLAGQLEAENCIGILNFARAYFCHKLVKTAYRFLMHNFSEVLASSSEYNDLSVEGVCEILSSDDLNVKNEEMTIAALFRWIDCDPENRKCHIVPLLRTVRLGLLSTKFFVEKVKSHPYVKESVECKPLIIETLKFLYNLDINEDKALDITNSLAQPRVPHEVMFVIGGWSGGAPTNIVETYDTRADKWIICDSKDEVPRAYHGTVTIDLKIFVIGGFDGTQYFNSVRCFDPVAKTWSEAAPMNSKRCYVSTAVLGAYIYAMGGYDGHTRLNTAEHYFPGRNQWSLIAPMNQQRSDADATTLQGKIYICGGSNGQECLNTSEYYDPRTNQWTSITPMRNRRSGVGVIAYGDQIYALGGFNGIARMNTVERYNPLTDRWQTIQEMFDPRTNFGVEVIDDMIFTVGGFNAVTSISNVECFDKNSDEWFDAADMNIDRSGLSACVVNGLPNVQDYTFKETKNPGSKQTGKK</sequence>
<dbReference type="Gene3D" id="3.30.710.10">
    <property type="entry name" value="Potassium Channel Kv1.1, Chain A"/>
    <property type="match status" value="1"/>
</dbReference>
<dbReference type="PANTHER" id="PTHR24412:SF172">
    <property type="entry name" value="KELCH-LIKE PROTEIN 10"/>
    <property type="match status" value="1"/>
</dbReference>
<dbReference type="AlphaFoldDB" id="A0A210QKN9"/>
<dbReference type="PANTHER" id="PTHR24412">
    <property type="entry name" value="KELCH PROTEIN"/>
    <property type="match status" value="1"/>
</dbReference>
<evidence type="ECO:0000256" key="2">
    <source>
        <dbReference type="ARBA" id="ARBA00022737"/>
    </source>
</evidence>
<dbReference type="STRING" id="6573.A0A210QKN9"/>